<name>A0ABQ9U9P0_SAGOE</name>
<gene>
    <name evidence="1" type="ORF">P7K49_029882</name>
</gene>
<dbReference type="EMBL" id="JASSZA010000015">
    <property type="protein sequence ID" value="KAK2093353.1"/>
    <property type="molecule type" value="Genomic_DNA"/>
</dbReference>
<comment type="caution">
    <text evidence="1">The sequence shown here is derived from an EMBL/GenBank/DDBJ whole genome shotgun (WGS) entry which is preliminary data.</text>
</comment>
<sequence length="54" mass="6435">VRRACKQNYNLQQEENSLLSWCTDKRSLFQLHYKKIYKESLATEPSAQRVCCEP</sequence>
<evidence type="ECO:0000313" key="1">
    <source>
        <dbReference type="EMBL" id="KAK2093353.1"/>
    </source>
</evidence>
<proteinExistence type="predicted"/>
<feature type="non-terminal residue" evidence="1">
    <location>
        <position position="54"/>
    </location>
</feature>
<reference evidence="1 2" key="1">
    <citation type="submission" date="2023-05" db="EMBL/GenBank/DDBJ databases">
        <title>B98-5 Cell Line De Novo Hybrid Assembly: An Optical Mapping Approach.</title>
        <authorList>
            <person name="Kananen K."/>
            <person name="Auerbach J.A."/>
            <person name="Kautto E."/>
            <person name="Blachly J.S."/>
        </authorList>
    </citation>
    <scope>NUCLEOTIDE SEQUENCE [LARGE SCALE GENOMIC DNA]</scope>
    <source>
        <strain evidence="1">B95-8</strain>
        <tissue evidence="1">Cell line</tissue>
    </source>
</reference>
<feature type="non-terminal residue" evidence="1">
    <location>
        <position position="1"/>
    </location>
</feature>
<keyword evidence="2" id="KW-1185">Reference proteome</keyword>
<dbReference type="Proteomes" id="UP001266305">
    <property type="component" value="Unassembled WGS sequence"/>
</dbReference>
<protein>
    <submittedName>
        <fullName evidence="1">Uncharacterized protein</fullName>
    </submittedName>
</protein>
<evidence type="ECO:0000313" key="2">
    <source>
        <dbReference type="Proteomes" id="UP001266305"/>
    </source>
</evidence>
<organism evidence="1 2">
    <name type="scientific">Saguinus oedipus</name>
    <name type="common">Cotton-top tamarin</name>
    <name type="synonym">Oedipomidas oedipus</name>
    <dbReference type="NCBI Taxonomy" id="9490"/>
    <lineage>
        <taxon>Eukaryota</taxon>
        <taxon>Metazoa</taxon>
        <taxon>Chordata</taxon>
        <taxon>Craniata</taxon>
        <taxon>Vertebrata</taxon>
        <taxon>Euteleostomi</taxon>
        <taxon>Mammalia</taxon>
        <taxon>Eutheria</taxon>
        <taxon>Euarchontoglires</taxon>
        <taxon>Primates</taxon>
        <taxon>Haplorrhini</taxon>
        <taxon>Platyrrhini</taxon>
        <taxon>Cebidae</taxon>
        <taxon>Callitrichinae</taxon>
        <taxon>Saguinus</taxon>
    </lineage>
</organism>
<accession>A0ABQ9U9P0</accession>